<dbReference type="EMBL" id="MU005977">
    <property type="protein sequence ID" value="KAF2860874.1"/>
    <property type="molecule type" value="Genomic_DNA"/>
</dbReference>
<dbReference type="CDD" id="cd01389">
    <property type="entry name" value="HMG-box_ROX1-like"/>
    <property type="match status" value="1"/>
</dbReference>
<dbReference type="Proteomes" id="UP000799421">
    <property type="component" value="Unassembled WGS sequence"/>
</dbReference>
<organism evidence="7 8">
    <name type="scientific">Piedraia hortae CBS 480.64</name>
    <dbReference type="NCBI Taxonomy" id="1314780"/>
    <lineage>
        <taxon>Eukaryota</taxon>
        <taxon>Fungi</taxon>
        <taxon>Dikarya</taxon>
        <taxon>Ascomycota</taxon>
        <taxon>Pezizomycotina</taxon>
        <taxon>Dothideomycetes</taxon>
        <taxon>Dothideomycetidae</taxon>
        <taxon>Capnodiales</taxon>
        <taxon>Piedraiaceae</taxon>
        <taxon>Piedraia</taxon>
    </lineage>
</organism>
<evidence type="ECO:0000256" key="1">
    <source>
        <dbReference type="ARBA" id="ARBA00023015"/>
    </source>
</evidence>
<keyword evidence="4" id="KW-0539">Nucleus</keyword>
<accession>A0A6A7C088</accession>
<feature type="domain" description="HMG box" evidence="6">
    <location>
        <begin position="60"/>
        <end position="128"/>
    </location>
</feature>
<keyword evidence="2 4" id="KW-0238">DNA-binding</keyword>
<dbReference type="PANTHER" id="PTHR10270">
    <property type="entry name" value="SOX TRANSCRIPTION FACTOR"/>
    <property type="match status" value="1"/>
</dbReference>
<dbReference type="GO" id="GO:0001228">
    <property type="term" value="F:DNA-binding transcription activator activity, RNA polymerase II-specific"/>
    <property type="evidence" value="ECO:0007669"/>
    <property type="project" value="TreeGrafter"/>
</dbReference>
<dbReference type="AlphaFoldDB" id="A0A6A7C088"/>
<feature type="compositionally biased region" description="Basic and acidic residues" evidence="5">
    <location>
        <begin position="221"/>
        <end position="230"/>
    </location>
</feature>
<feature type="compositionally biased region" description="Pro residues" evidence="5">
    <location>
        <begin position="171"/>
        <end position="181"/>
    </location>
</feature>
<dbReference type="GO" id="GO:0030154">
    <property type="term" value="P:cell differentiation"/>
    <property type="evidence" value="ECO:0007669"/>
    <property type="project" value="TreeGrafter"/>
</dbReference>
<keyword evidence="8" id="KW-1185">Reference proteome</keyword>
<dbReference type="SMART" id="SM00398">
    <property type="entry name" value="HMG"/>
    <property type="match status" value="1"/>
</dbReference>
<sequence length="570" mass="61977">PSPSPSGSKTPLTPEGSPQNRKRDADTVEEEDKALDHARAVAPVHETPLHVCICQPDPKIPRPRNAFILYRQHHQAMVVAQNPGLANPEISKIIGEQWQNSPPEVKSEWKALAEEEKLRHQQQYPSYRYQPKRNGHRNSLSTSDPAERGKCQKCGGRTILAPSAVAHPSTPAHPPHHPQLPPSSAIPQTPGLVTPVARTLPGFRDLTLHSPAHRNGQIPDFPRHSDEPHDSVLSPGPKRRRFNGDLRVMPLRNDVPGPLSASLNPVSPFQYSQPPSRTAYHNRRESLPGLRGMVNPGLMAPPPRPMNGAGSGFIQSPVGPHDRSLTLPPLQSASSEAGGSDASAKSAEDQILSMSFQYKVRVLGQVAPPAPLSKDRPRGLLIAIEGDSPSAVAVLGKWLHDELSKSPELDTSLMPGPDVQQNSDKAAMVQYHLLATEWLNRSSDIIRALSPKDGDRKPIALIPNFSLHASNVFACKIVIGPHDAYSPTDHWQWTATQWRGIVGPDVTIYLKDSTEDVAGNGKAAVEITGGGNLIVVTRKVGGEKEKLGLDASTLRRLSFELGEWIRAFGS</sequence>
<feature type="region of interest" description="Disordered" evidence="5">
    <location>
        <begin position="317"/>
        <end position="346"/>
    </location>
</feature>
<evidence type="ECO:0000259" key="6">
    <source>
        <dbReference type="PROSITE" id="PS50118"/>
    </source>
</evidence>
<feature type="region of interest" description="Disordered" evidence="5">
    <location>
        <begin position="119"/>
        <end position="242"/>
    </location>
</feature>
<evidence type="ECO:0000256" key="3">
    <source>
        <dbReference type="ARBA" id="ARBA00023163"/>
    </source>
</evidence>
<dbReference type="PANTHER" id="PTHR10270:SF320">
    <property type="entry name" value="BOX TRANSCRIPTIONAL REGULATOR, PUTATIVE (AFU_ORTHOLOGUE AFUA_4G10820)-RELATED"/>
    <property type="match status" value="1"/>
</dbReference>
<feature type="compositionally biased region" description="Polar residues" evidence="5">
    <location>
        <begin position="1"/>
        <end position="19"/>
    </location>
</feature>
<reference evidence="7" key="1">
    <citation type="journal article" date="2020" name="Stud. Mycol.">
        <title>101 Dothideomycetes genomes: a test case for predicting lifestyles and emergence of pathogens.</title>
        <authorList>
            <person name="Haridas S."/>
            <person name="Albert R."/>
            <person name="Binder M."/>
            <person name="Bloem J."/>
            <person name="Labutti K."/>
            <person name="Salamov A."/>
            <person name="Andreopoulos B."/>
            <person name="Baker S."/>
            <person name="Barry K."/>
            <person name="Bills G."/>
            <person name="Bluhm B."/>
            <person name="Cannon C."/>
            <person name="Castanera R."/>
            <person name="Culley D."/>
            <person name="Daum C."/>
            <person name="Ezra D."/>
            <person name="Gonzalez J."/>
            <person name="Henrissat B."/>
            <person name="Kuo A."/>
            <person name="Liang C."/>
            <person name="Lipzen A."/>
            <person name="Lutzoni F."/>
            <person name="Magnuson J."/>
            <person name="Mondo S."/>
            <person name="Nolan M."/>
            <person name="Ohm R."/>
            <person name="Pangilinan J."/>
            <person name="Park H.-J."/>
            <person name="Ramirez L."/>
            <person name="Alfaro M."/>
            <person name="Sun H."/>
            <person name="Tritt A."/>
            <person name="Yoshinaga Y."/>
            <person name="Zwiers L.-H."/>
            <person name="Turgeon B."/>
            <person name="Goodwin S."/>
            <person name="Spatafora J."/>
            <person name="Crous P."/>
            <person name="Grigoriev I."/>
        </authorList>
    </citation>
    <scope>NUCLEOTIDE SEQUENCE</scope>
    <source>
        <strain evidence="7">CBS 480.64</strain>
    </source>
</reference>
<dbReference type="Gene3D" id="1.10.30.10">
    <property type="entry name" value="High mobility group box domain"/>
    <property type="match status" value="1"/>
</dbReference>
<dbReference type="PROSITE" id="PS50118">
    <property type="entry name" value="HMG_BOX_2"/>
    <property type="match status" value="1"/>
</dbReference>
<evidence type="ECO:0000256" key="5">
    <source>
        <dbReference type="SAM" id="MobiDB-lite"/>
    </source>
</evidence>
<evidence type="ECO:0000256" key="4">
    <source>
        <dbReference type="PROSITE-ProRule" id="PRU00267"/>
    </source>
</evidence>
<dbReference type="OrthoDB" id="6247875at2759"/>
<feature type="non-terminal residue" evidence="7">
    <location>
        <position position="570"/>
    </location>
</feature>
<dbReference type="InterPro" id="IPR009071">
    <property type="entry name" value="HMG_box_dom"/>
</dbReference>
<keyword evidence="3" id="KW-0804">Transcription</keyword>
<feature type="region of interest" description="Disordered" evidence="5">
    <location>
        <begin position="1"/>
        <end position="35"/>
    </location>
</feature>
<dbReference type="InterPro" id="IPR036910">
    <property type="entry name" value="HMG_box_dom_sf"/>
</dbReference>
<dbReference type="Pfam" id="PF00505">
    <property type="entry name" value="HMG_box"/>
    <property type="match status" value="1"/>
</dbReference>
<feature type="compositionally biased region" description="Low complexity" evidence="5">
    <location>
        <begin position="161"/>
        <end position="170"/>
    </location>
</feature>
<protein>
    <recommendedName>
        <fullName evidence="6">HMG box domain-containing protein</fullName>
    </recommendedName>
</protein>
<evidence type="ECO:0000313" key="7">
    <source>
        <dbReference type="EMBL" id="KAF2860874.1"/>
    </source>
</evidence>
<dbReference type="GO" id="GO:0000122">
    <property type="term" value="P:negative regulation of transcription by RNA polymerase II"/>
    <property type="evidence" value="ECO:0007669"/>
    <property type="project" value="TreeGrafter"/>
</dbReference>
<feature type="DNA-binding region" description="HMG box" evidence="4">
    <location>
        <begin position="60"/>
        <end position="128"/>
    </location>
</feature>
<dbReference type="InterPro" id="IPR050140">
    <property type="entry name" value="SRY-related_HMG-box_TF-like"/>
</dbReference>
<dbReference type="FunFam" id="1.10.30.10:FF:000041">
    <property type="entry name" value="HMG box family protein"/>
    <property type="match status" value="1"/>
</dbReference>
<dbReference type="GO" id="GO:0000978">
    <property type="term" value="F:RNA polymerase II cis-regulatory region sequence-specific DNA binding"/>
    <property type="evidence" value="ECO:0007669"/>
    <property type="project" value="TreeGrafter"/>
</dbReference>
<proteinExistence type="predicted"/>
<feature type="non-terminal residue" evidence="7">
    <location>
        <position position="1"/>
    </location>
</feature>
<evidence type="ECO:0000313" key="8">
    <source>
        <dbReference type="Proteomes" id="UP000799421"/>
    </source>
</evidence>
<dbReference type="GO" id="GO:0005634">
    <property type="term" value="C:nucleus"/>
    <property type="evidence" value="ECO:0007669"/>
    <property type="project" value="UniProtKB-UniRule"/>
</dbReference>
<gene>
    <name evidence="7" type="ORF">K470DRAFT_196811</name>
</gene>
<keyword evidence="1" id="KW-0805">Transcription regulation</keyword>
<dbReference type="SUPFAM" id="SSF47095">
    <property type="entry name" value="HMG-box"/>
    <property type="match status" value="1"/>
</dbReference>
<name>A0A6A7C088_9PEZI</name>
<feature type="compositionally biased region" description="Low complexity" evidence="5">
    <location>
        <begin position="332"/>
        <end position="345"/>
    </location>
</feature>
<evidence type="ECO:0000256" key="2">
    <source>
        <dbReference type="ARBA" id="ARBA00023125"/>
    </source>
</evidence>